<name>A0ABR4HK62_9EURO</name>
<evidence type="ECO:0000256" key="1">
    <source>
        <dbReference type="ARBA" id="ARBA00022857"/>
    </source>
</evidence>
<dbReference type="PANTHER" id="PTHR47706:SF9">
    <property type="entry name" value="NMRA-LIKE DOMAIN-CONTAINING PROTEIN-RELATED"/>
    <property type="match status" value="1"/>
</dbReference>
<reference evidence="4 5" key="1">
    <citation type="submission" date="2024-07" db="EMBL/GenBank/DDBJ databases">
        <title>Section-level genome sequencing and comparative genomics of Aspergillus sections Usti and Cavernicolus.</title>
        <authorList>
            <consortium name="Lawrence Berkeley National Laboratory"/>
            <person name="Nybo J.L."/>
            <person name="Vesth T.C."/>
            <person name="Theobald S."/>
            <person name="Frisvad J.C."/>
            <person name="Larsen T.O."/>
            <person name="Kjaerboelling I."/>
            <person name="Rothschild-Mancinelli K."/>
            <person name="Lyhne E.K."/>
            <person name="Kogle M.E."/>
            <person name="Barry K."/>
            <person name="Clum A."/>
            <person name="Na H."/>
            <person name="Ledsgaard L."/>
            <person name="Lin J."/>
            <person name="Lipzen A."/>
            <person name="Kuo A."/>
            <person name="Riley R."/>
            <person name="Mondo S."/>
            <person name="Labutti K."/>
            <person name="Haridas S."/>
            <person name="Pangalinan J."/>
            <person name="Salamov A.A."/>
            <person name="Simmons B.A."/>
            <person name="Magnuson J.K."/>
            <person name="Chen J."/>
            <person name="Drula E."/>
            <person name="Henrissat B."/>
            <person name="Wiebenga A."/>
            <person name="Lubbers R.J."/>
            <person name="Gomes A.C."/>
            <person name="Makela M.R."/>
            <person name="Stajich J."/>
            <person name="Grigoriev I.V."/>
            <person name="Mortensen U.H."/>
            <person name="De Vries R.P."/>
            <person name="Baker S.E."/>
            <person name="Andersen M.R."/>
        </authorList>
    </citation>
    <scope>NUCLEOTIDE SEQUENCE [LARGE SCALE GENOMIC DNA]</scope>
    <source>
        <strain evidence="4 5">CBS 588.65</strain>
    </source>
</reference>
<dbReference type="SUPFAM" id="SSF51735">
    <property type="entry name" value="NAD(P)-binding Rossmann-fold domains"/>
    <property type="match status" value="1"/>
</dbReference>
<keyword evidence="2" id="KW-0560">Oxidoreductase</keyword>
<protein>
    <submittedName>
        <fullName evidence="4">Isoflavone reductase family protein</fullName>
    </submittedName>
</protein>
<sequence>MAIRVGVIGATGNTGTMVVEGLLSSSTDFFITSFTREGSVHNQANQKLKEKGVKIAGYDLDGARARLVEQLKEIDVLISCITWEHLHLQLPWIVAAKVAGIKCFIPSEWVGPAPRGVIDIKDKKLEVLAAIQRARLPYTIIDVGCYYQVWVPRVPSGCVKFALTDLSDIGKYVAQIIADPRTLNKHVLAYTEVLSMNEIWDVMAKASGEEPPKDYVTEAELHEIIASCRARLKPSPEDKAHHPRNIMDTANFNMGQYRISWCVRGDNTPEYADYLGYLNFWKLFPEFPKGKSLEQFYREVLDGAPLDTATVPESKEN</sequence>
<dbReference type="EMBL" id="JBFXLT010000029">
    <property type="protein sequence ID" value="KAL2815113.1"/>
    <property type="molecule type" value="Genomic_DNA"/>
</dbReference>
<gene>
    <name evidence="4" type="ORF">BJX63DRAFT_420483</name>
</gene>
<evidence type="ECO:0000256" key="2">
    <source>
        <dbReference type="ARBA" id="ARBA00023002"/>
    </source>
</evidence>
<accession>A0ABR4HK62</accession>
<keyword evidence="5" id="KW-1185">Reference proteome</keyword>
<feature type="domain" description="NmrA-like" evidence="3">
    <location>
        <begin position="4"/>
        <end position="225"/>
    </location>
</feature>
<dbReference type="Gene3D" id="3.90.25.10">
    <property type="entry name" value="UDP-galactose 4-epimerase, domain 1"/>
    <property type="match status" value="1"/>
</dbReference>
<dbReference type="Gene3D" id="3.40.50.720">
    <property type="entry name" value="NAD(P)-binding Rossmann-like Domain"/>
    <property type="match status" value="1"/>
</dbReference>
<dbReference type="InterPro" id="IPR036291">
    <property type="entry name" value="NAD(P)-bd_dom_sf"/>
</dbReference>
<proteinExistence type="predicted"/>
<keyword evidence="1" id="KW-0521">NADP</keyword>
<comment type="caution">
    <text evidence="4">The sequence shown here is derived from an EMBL/GenBank/DDBJ whole genome shotgun (WGS) entry which is preliminary data.</text>
</comment>
<dbReference type="InterPro" id="IPR051609">
    <property type="entry name" value="NmrA/Isoflavone_reductase-like"/>
</dbReference>
<evidence type="ECO:0000313" key="5">
    <source>
        <dbReference type="Proteomes" id="UP001610334"/>
    </source>
</evidence>
<dbReference type="InterPro" id="IPR008030">
    <property type="entry name" value="NmrA-like"/>
</dbReference>
<dbReference type="Proteomes" id="UP001610334">
    <property type="component" value="Unassembled WGS sequence"/>
</dbReference>
<evidence type="ECO:0000259" key="3">
    <source>
        <dbReference type="Pfam" id="PF05368"/>
    </source>
</evidence>
<organism evidence="4 5">
    <name type="scientific">Aspergillus granulosus</name>
    <dbReference type="NCBI Taxonomy" id="176169"/>
    <lineage>
        <taxon>Eukaryota</taxon>
        <taxon>Fungi</taxon>
        <taxon>Dikarya</taxon>
        <taxon>Ascomycota</taxon>
        <taxon>Pezizomycotina</taxon>
        <taxon>Eurotiomycetes</taxon>
        <taxon>Eurotiomycetidae</taxon>
        <taxon>Eurotiales</taxon>
        <taxon>Aspergillaceae</taxon>
        <taxon>Aspergillus</taxon>
        <taxon>Aspergillus subgen. Nidulantes</taxon>
    </lineage>
</organism>
<dbReference type="Pfam" id="PF05368">
    <property type="entry name" value="NmrA"/>
    <property type="match status" value="1"/>
</dbReference>
<dbReference type="PANTHER" id="PTHR47706">
    <property type="entry name" value="NMRA-LIKE FAMILY PROTEIN"/>
    <property type="match status" value="1"/>
</dbReference>
<evidence type="ECO:0000313" key="4">
    <source>
        <dbReference type="EMBL" id="KAL2815113.1"/>
    </source>
</evidence>